<keyword evidence="3" id="KW-1185">Reference proteome</keyword>
<dbReference type="Pfam" id="PF13508">
    <property type="entry name" value="Acetyltransf_7"/>
    <property type="match status" value="1"/>
</dbReference>
<dbReference type="GO" id="GO:0005840">
    <property type="term" value="C:ribosome"/>
    <property type="evidence" value="ECO:0007669"/>
    <property type="project" value="UniProtKB-KW"/>
</dbReference>
<keyword evidence="2" id="KW-0687">Ribonucleoprotein</keyword>
<evidence type="ECO:0000313" key="2">
    <source>
        <dbReference type="EMBL" id="NYI41929.1"/>
    </source>
</evidence>
<feature type="domain" description="N-acetyltransferase" evidence="1">
    <location>
        <begin position="114"/>
        <end position="257"/>
    </location>
</feature>
<dbReference type="SUPFAM" id="SSF55729">
    <property type="entry name" value="Acyl-CoA N-acyltransferases (Nat)"/>
    <property type="match status" value="1"/>
</dbReference>
<proteinExistence type="predicted"/>
<comment type="caution">
    <text evidence="2">The sequence shown here is derived from an EMBL/GenBank/DDBJ whole genome shotgun (WGS) entry which is preliminary data.</text>
</comment>
<gene>
    <name evidence="2" type="ORF">BKA03_002048</name>
</gene>
<dbReference type="CDD" id="cd04301">
    <property type="entry name" value="NAT_SF"/>
    <property type="match status" value="1"/>
</dbReference>
<evidence type="ECO:0000259" key="1">
    <source>
        <dbReference type="PROSITE" id="PS51186"/>
    </source>
</evidence>
<accession>A0A7Y9ZAS8</accession>
<dbReference type="InterPro" id="IPR000182">
    <property type="entry name" value="GNAT_dom"/>
</dbReference>
<protein>
    <submittedName>
        <fullName evidence="2">Ribosomal protein S18 acetylase RimI-like enzyme</fullName>
    </submittedName>
</protein>
<dbReference type="PROSITE" id="PS51186">
    <property type="entry name" value="GNAT"/>
    <property type="match status" value="1"/>
</dbReference>
<dbReference type="EMBL" id="JACBZO010000001">
    <property type="protein sequence ID" value="NYI41929.1"/>
    <property type="molecule type" value="Genomic_DNA"/>
</dbReference>
<organism evidence="2 3">
    <name type="scientific">Demequina lutea</name>
    <dbReference type="NCBI Taxonomy" id="431489"/>
    <lineage>
        <taxon>Bacteria</taxon>
        <taxon>Bacillati</taxon>
        <taxon>Actinomycetota</taxon>
        <taxon>Actinomycetes</taxon>
        <taxon>Micrococcales</taxon>
        <taxon>Demequinaceae</taxon>
        <taxon>Demequina</taxon>
    </lineage>
</organism>
<dbReference type="Gene3D" id="3.40.630.30">
    <property type="match status" value="1"/>
</dbReference>
<keyword evidence="2" id="KW-0689">Ribosomal protein</keyword>
<reference evidence="2 3" key="1">
    <citation type="submission" date="2020-07" db="EMBL/GenBank/DDBJ databases">
        <title>Sequencing the genomes of 1000 actinobacteria strains.</title>
        <authorList>
            <person name="Klenk H.-P."/>
        </authorList>
    </citation>
    <scope>NUCLEOTIDE SEQUENCE [LARGE SCALE GENOMIC DNA]</scope>
    <source>
        <strain evidence="2 3">DSM 19970</strain>
    </source>
</reference>
<dbReference type="RefSeq" id="WP_062076055.1">
    <property type="nucleotide sequence ID" value="NZ_BBRC01000015.1"/>
</dbReference>
<dbReference type="AlphaFoldDB" id="A0A7Y9ZAS8"/>
<dbReference type="Proteomes" id="UP000547973">
    <property type="component" value="Unassembled WGS sequence"/>
</dbReference>
<evidence type="ECO:0000313" key="3">
    <source>
        <dbReference type="Proteomes" id="UP000547973"/>
    </source>
</evidence>
<dbReference type="OrthoDB" id="5143160at2"/>
<name>A0A7Y9ZAS8_9MICO</name>
<dbReference type="InterPro" id="IPR016181">
    <property type="entry name" value="Acyl_CoA_acyltransferase"/>
</dbReference>
<dbReference type="GO" id="GO:0016747">
    <property type="term" value="F:acyltransferase activity, transferring groups other than amino-acyl groups"/>
    <property type="evidence" value="ECO:0007669"/>
    <property type="project" value="InterPro"/>
</dbReference>
<sequence length="257" mass="27130">MDTELIDAYIAAFVARCEVMWRPGCLMVNEPGLYGLQSTAEDPPTRLLVTDDRACAALAALLQDVRGGTVSVFAEATRCTGIVASSGGWKPKPVTAMMSRELRTLPEAPLPAGLALRPVRRRDEDPENGVPLDDAVAVATAANPLGEDTANPLADYLKSLPPTTRLFAAVDDDGVVRATSGSGRFGEQASVIFVSTDPSWRRRGIGQAMTAAALSFGRSAGARQACLGASDEAIGIYQRLGFEIVAQTTQFYRAGPG</sequence>